<gene>
    <name evidence="13" type="ORF">AAF712_009562</name>
</gene>
<dbReference type="SUPFAM" id="SSF48264">
    <property type="entry name" value="Cytochrome P450"/>
    <property type="match status" value="1"/>
</dbReference>
<evidence type="ECO:0000313" key="13">
    <source>
        <dbReference type="EMBL" id="KAL0063553.1"/>
    </source>
</evidence>
<evidence type="ECO:0000256" key="3">
    <source>
        <dbReference type="ARBA" id="ARBA00004721"/>
    </source>
</evidence>
<evidence type="ECO:0000256" key="5">
    <source>
        <dbReference type="ARBA" id="ARBA00022617"/>
    </source>
</evidence>
<keyword evidence="5" id="KW-0349">Heme</keyword>
<evidence type="ECO:0000256" key="2">
    <source>
        <dbReference type="ARBA" id="ARBA00004370"/>
    </source>
</evidence>
<comment type="cofactor">
    <cofactor evidence="1">
        <name>heme</name>
        <dbReference type="ChEBI" id="CHEBI:30413"/>
    </cofactor>
</comment>
<dbReference type="Proteomes" id="UP001437256">
    <property type="component" value="Unassembled WGS sequence"/>
</dbReference>
<evidence type="ECO:0000256" key="9">
    <source>
        <dbReference type="ARBA" id="ARBA00023002"/>
    </source>
</evidence>
<evidence type="ECO:0008006" key="15">
    <source>
        <dbReference type="Google" id="ProtNLM"/>
    </source>
</evidence>
<comment type="pathway">
    <text evidence="3">Secondary metabolite biosynthesis; terpenoid biosynthesis.</text>
</comment>
<comment type="caution">
    <text evidence="13">The sequence shown here is derived from an EMBL/GenBank/DDBJ whole genome shotgun (WGS) entry which is preliminary data.</text>
</comment>
<reference evidence="13 14" key="1">
    <citation type="submission" date="2024-05" db="EMBL/GenBank/DDBJ databases">
        <title>A draft genome resource for the thread blight pathogen Marasmius tenuissimus strain MS-2.</title>
        <authorList>
            <person name="Yulfo-Soto G.E."/>
            <person name="Baruah I.K."/>
            <person name="Amoako-Attah I."/>
            <person name="Bukari Y."/>
            <person name="Meinhardt L.W."/>
            <person name="Bailey B.A."/>
            <person name="Cohen S.P."/>
        </authorList>
    </citation>
    <scope>NUCLEOTIDE SEQUENCE [LARGE SCALE GENOMIC DNA]</scope>
    <source>
        <strain evidence="13 14">MS-2</strain>
    </source>
</reference>
<dbReference type="InterPro" id="IPR002401">
    <property type="entry name" value="Cyt_P450_E_grp-I"/>
</dbReference>
<dbReference type="InterPro" id="IPR001128">
    <property type="entry name" value="Cyt_P450"/>
</dbReference>
<evidence type="ECO:0000256" key="6">
    <source>
        <dbReference type="ARBA" id="ARBA00022692"/>
    </source>
</evidence>
<dbReference type="InterPro" id="IPR050121">
    <property type="entry name" value="Cytochrome_P450_monoxygenase"/>
</dbReference>
<protein>
    <recommendedName>
        <fullName evidence="15">Cytochrome P450</fullName>
    </recommendedName>
</protein>
<dbReference type="Gene3D" id="1.10.630.10">
    <property type="entry name" value="Cytochrome P450"/>
    <property type="match status" value="1"/>
</dbReference>
<dbReference type="PANTHER" id="PTHR24305">
    <property type="entry name" value="CYTOCHROME P450"/>
    <property type="match status" value="1"/>
</dbReference>
<dbReference type="PRINTS" id="PR00463">
    <property type="entry name" value="EP450I"/>
</dbReference>
<proteinExistence type="inferred from homology"/>
<name>A0ABR2ZQA8_9AGAR</name>
<comment type="similarity">
    <text evidence="4">Belongs to the cytochrome P450 family.</text>
</comment>
<keyword evidence="12" id="KW-0472">Membrane</keyword>
<evidence type="ECO:0000256" key="10">
    <source>
        <dbReference type="ARBA" id="ARBA00023004"/>
    </source>
</evidence>
<evidence type="ECO:0000256" key="11">
    <source>
        <dbReference type="ARBA" id="ARBA00023033"/>
    </source>
</evidence>
<dbReference type="Pfam" id="PF00067">
    <property type="entry name" value="p450"/>
    <property type="match status" value="1"/>
</dbReference>
<dbReference type="InterPro" id="IPR036396">
    <property type="entry name" value="Cyt_P450_sf"/>
</dbReference>
<evidence type="ECO:0000256" key="8">
    <source>
        <dbReference type="ARBA" id="ARBA00022989"/>
    </source>
</evidence>
<dbReference type="PRINTS" id="PR00385">
    <property type="entry name" value="P450"/>
</dbReference>
<evidence type="ECO:0000313" key="14">
    <source>
        <dbReference type="Proteomes" id="UP001437256"/>
    </source>
</evidence>
<sequence length="237" mass="26410">MDEAGNEKVKPTTAVVSSDSIVAMVAGSDTTATALANLFWCLLVYPETYKRLQEEVDREYPHGIDPLLDTSRHANMKYLTACIYESLRVLPPVPTSGSRFVTKGSGGRMIAGHYIPEGTQIWVPPYSVHSNPENFSPAPEAFIPERWLEQGSEAGVSLPGGPRIFRHEAFVPFSYGPANCIGKSLAMNEMMTVGTMLLQRFNFEFADGFDWRAWRETKLDIFVSKSGPLKVKLKPRY</sequence>
<keyword evidence="7" id="KW-0479">Metal-binding</keyword>
<evidence type="ECO:0000256" key="7">
    <source>
        <dbReference type="ARBA" id="ARBA00022723"/>
    </source>
</evidence>
<evidence type="ECO:0000256" key="1">
    <source>
        <dbReference type="ARBA" id="ARBA00001971"/>
    </source>
</evidence>
<organism evidence="13 14">
    <name type="scientific">Marasmius tenuissimus</name>
    <dbReference type="NCBI Taxonomy" id="585030"/>
    <lineage>
        <taxon>Eukaryota</taxon>
        <taxon>Fungi</taxon>
        <taxon>Dikarya</taxon>
        <taxon>Basidiomycota</taxon>
        <taxon>Agaricomycotina</taxon>
        <taxon>Agaricomycetes</taxon>
        <taxon>Agaricomycetidae</taxon>
        <taxon>Agaricales</taxon>
        <taxon>Marasmiineae</taxon>
        <taxon>Marasmiaceae</taxon>
        <taxon>Marasmius</taxon>
    </lineage>
</organism>
<keyword evidence="10" id="KW-0408">Iron</keyword>
<evidence type="ECO:0000256" key="12">
    <source>
        <dbReference type="ARBA" id="ARBA00023136"/>
    </source>
</evidence>
<keyword evidence="9" id="KW-0560">Oxidoreductase</keyword>
<accession>A0ABR2ZQA8</accession>
<keyword evidence="14" id="KW-1185">Reference proteome</keyword>
<evidence type="ECO:0000256" key="4">
    <source>
        <dbReference type="ARBA" id="ARBA00010617"/>
    </source>
</evidence>
<dbReference type="PANTHER" id="PTHR24305:SF166">
    <property type="entry name" value="CYTOCHROME P450 12A4, MITOCHONDRIAL-RELATED"/>
    <property type="match status" value="1"/>
</dbReference>
<dbReference type="EMBL" id="JBBXMP010000079">
    <property type="protein sequence ID" value="KAL0063553.1"/>
    <property type="molecule type" value="Genomic_DNA"/>
</dbReference>
<keyword evidence="8" id="KW-1133">Transmembrane helix</keyword>
<keyword evidence="6" id="KW-0812">Transmembrane</keyword>
<keyword evidence="11" id="KW-0503">Monooxygenase</keyword>
<comment type="subcellular location">
    <subcellularLocation>
        <location evidence="2">Membrane</location>
    </subcellularLocation>
</comment>